<protein>
    <submittedName>
        <fullName evidence="3">DUF4830 domain-containing protein</fullName>
    </submittedName>
</protein>
<dbReference type="RefSeq" id="WP_343256265.1">
    <property type="nucleotide sequence ID" value="NZ_JBCLMV010000001.1"/>
</dbReference>
<name>A0A926DYX7_9FIRM</name>
<accession>A0A926DYX7</accession>
<keyword evidence="4" id="KW-1185">Reference proteome</keyword>
<organism evidence="3 4">
    <name type="scientific">Ligaoa zhengdingensis</name>
    <dbReference type="NCBI Taxonomy" id="2763658"/>
    <lineage>
        <taxon>Bacteria</taxon>
        <taxon>Bacillati</taxon>
        <taxon>Bacillota</taxon>
        <taxon>Clostridia</taxon>
        <taxon>Eubacteriales</taxon>
        <taxon>Oscillospiraceae</taxon>
        <taxon>Ligaoa</taxon>
    </lineage>
</organism>
<feature type="domain" description="DUF4830" evidence="2">
    <location>
        <begin position="70"/>
        <end position="152"/>
    </location>
</feature>
<comment type="caution">
    <text evidence="3">The sequence shown here is derived from an EMBL/GenBank/DDBJ whole genome shotgun (WGS) entry which is preliminary data.</text>
</comment>
<dbReference type="Proteomes" id="UP000653127">
    <property type="component" value="Unassembled WGS sequence"/>
</dbReference>
<evidence type="ECO:0000313" key="4">
    <source>
        <dbReference type="Proteomes" id="UP000653127"/>
    </source>
</evidence>
<reference evidence="3" key="1">
    <citation type="submission" date="2020-08" db="EMBL/GenBank/DDBJ databases">
        <title>Genome public.</title>
        <authorList>
            <person name="Liu C."/>
            <person name="Sun Q."/>
        </authorList>
    </citation>
    <scope>NUCLEOTIDE SEQUENCE</scope>
    <source>
        <strain evidence="3">NSJ-31</strain>
    </source>
</reference>
<dbReference type="Pfam" id="PF16112">
    <property type="entry name" value="DUF4830"/>
    <property type="match status" value="1"/>
</dbReference>
<sequence length="247" mass="27017">MAMFVKSYKISGGRLLGAGVIFLAAIALFVYGVGARISNPQGESEVEVGAKLDKNAAKGVAKTERDRLAFIAQFGWEVEEEPQEIAEIVIPEEFDEVYTKYNELQQKQNYNLEKFKGKRCKRYTYKITNYPECPDNARINLLVCDGKVIGGDVCSVELNGFMHGFAADSSAMAQAQTLPLPETEETAVVEDTIGGETLPAEEAAEAEGVELAEDTAVDPSAEPPVQDTMDQEMAEMMEILQGISDEE</sequence>
<feature type="compositionally biased region" description="Acidic residues" evidence="1">
    <location>
        <begin position="203"/>
        <end position="216"/>
    </location>
</feature>
<proteinExistence type="predicted"/>
<dbReference type="InterPro" id="IPR032257">
    <property type="entry name" value="DUF4830"/>
</dbReference>
<evidence type="ECO:0000256" key="1">
    <source>
        <dbReference type="SAM" id="MobiDB-lite"/>
    </source>
</evidence>
<evidence type="ECO:0000313" key="3">
    <source>
        <dbReference type="EMBL" id="MBC8545760.1"/>
    </source>
</evidence>
<dbReference type="AlphaFoldDB" id="A0A926DYX7"/>
<feature type="region of interest" description="Disordered" evidence="1">
    <location>
        <begin position="203"/>
        <end position="226"/>
    </location>
</feature>
<dbReference type="EMBL" id="JACRST010000001">
    <property type="protein sequence ID" value="MBC8545760.1"/>
    <property type="molecule type" value="Genomic_DNA"/>
</dbReference>
<evidence type="ECO:0000259" key="2">
    <source>
        <dbReference type="Pfam" id="PF16112"/>
    </source>
</evidence>
<gene>
    <name evidence="3" type="ORF">H8711_02250</name>
</gene>